<dbReference type="GO" id="GO:0070401">
    <property type="term" value="F:NADP+ binding"/>
    <property type="evidence" value="ECO:0007669"/>
    <property type="project" value="InterPro"/>
</dbReference>
<keyword evidence="1 5" id="KW-0055">Arginine biosynthesis</keyword>
<sequence length="350" mass="36559">MTKTVAIAGVSGYAGAEILRLLLSHPEYVAGNLQLGSVTGNSNAGNTLGSLLPHIPELAHKTVEPTSVSILEGYDVVFMCLPHGHSMELAQQLPDSTVVIDCAADFRLKSQEEWDRYYADSHDYAGSWPYGLPELPGNRTQLRGAHRIAVPGCFPTGASLSLYPAVQAGIVEPDFAVTSITGVSGAGKKASVSMLGAETIGSVKAYGVGGVHRHVPEIIQNLEQVSSGKSVSVSFTPVLAPMTRGILTVASAPLNGAHTEEDVRRVYAEAYADESCVYLLPAGLQPQTKSVAGANVCQVQVAVDERAGRLLVTAAIDNLTKGTAGAAIQCMNLALDFQETAGLPLIGLAP</sequence>
<dbReference type="InterPro" id="IPR023013">
    <property type="entry name" value="AGPR_AS"/>
</dbReference>
<feature type="active site" evidence="5 6">
    <location>
        <position position="153"/>
    </location>
</feature>
<keyword evidence="5" id="KW-0963">Cytoplasm</keyword>
<keyword evidence="9" id="KW-1185">Reference proteome</keyword>
<dbReference type="Proteomes" id="UP000221653">
    <property type="component" value="Unassembled WGS sequence"/>
</dbReference>
<evidence type="ECO:0000259" key="7">
    <source>
        <dbReference type="SMART" id="SM00859"/>
    </source>
</evidence>
<dbReference type="PANTHER" id="PTHR32338:SF10">
    <property type="entry name" value="N-ACETYL-GAMMA-GLUTAMYL-PHOSPHATE REDUCTASE, CHLOROPLASTIC-RELATED"/>
    <property type="match status" value="1"/>
</dbReference>
<comment type="similarity">
    <text evidence="5">Belongs to the NAGSA dehydrogenase family. Type 1 subfamily.</text>
</comment>
<dbReference type="AlphaFoldDB" id="A0A2A9DQX8"/>
<organism evidence="8 9">
    <name type="scientific">Corynebacterium renale</name>
    <dbReference type="NCBI Taxonomy" id="1724"/>
    <lineage>
        <taxon>Bacteria</taxon>
        <taxon>Bacillati</taxon>
        <taxon>Actinomycetota</taxon>
        <taxon>Actinomycetes</taxon>
        <taxon>Mycobacteriales</taxon>
        <taxon>Corynebacteriaceae</taxon>
        <taxon>Corynebacterium</taxon>
    </lineage>
</organism>
<dbReference type="InterPro" id="IPR058924">
    <property type="entry name" value="AGPR_dimerisation_dom"/>
</dbReference>
<dbReference type="GO" id="GO:0051287">
    <property type="term" value="F:NAD binding"/>
    <property type="evidence" value="ECO:0007669"/>
    <property type="project" value="InterPro"/>
</dbReference>
<evidence type="ECO:0000256" key="2">
    <source>
        <dbReference type="ARBA" id="ARBA00022605"/>
    </source>
</evidence>
<comment type="function">
    <text evidence="5">Catalyzes the NADPH-dependent reduction of N-acetyl-5-glutamyl phosphate to yield N-acetyl-L-glutamate 5-semialdehyde.</text>
</comment>
<dbReference type="InterPro" id="IPR050085">
    <property type="entry name" value="AGPR"/>
</dbReference>
<dbReference type="CDD" id="cd24148">
    <property type="entry name" value="AGPR_1_actinobacAGPR_like"/>
    <property type="match status" value="1"/>
</dbReference>
<proteinExistence type="inferred from homology"/>
<feature type="domain" description="Semialdehyde dehydrogenase NAD-binding" evidence="7">
    <location>
        <begin position="4"/>
        <end position="145"/>
    </location>
</feature>
<dbReference type="UniPathway" id="UPA00068">
    <property type="reaction ID" value="UER00108"/>
</dbReference>
<evidence type="ECO:0000256" key="1">
    <source>
        <dbReference type="ARBA" id="ARBA00022571"/>
    </source>
</evidence>
<dbReference type="Pfam" id="PF22698">
    <property type="entry name" value="Semialdhyde_dhC_1"/>
    <property type="match status" value="1"/>
</dbReference>
<name>A0A2A9DQX8_9CORY</name>
<dbReference type="InterPro" id="IPR036291">
    <property type="entry name" value="NAD(P)-bd_dom_sf"/>
</dbReference>
<evidence type="ECO:0000256" key="6">
    <source>
        <dbReference type="PROSITE-ProRule" id="PRU10010"/>
    </source>
</evidence>
<dbReference type="Gene3D" id="3.30.360.10">
    <property type="entry name" value="Dihydrodipicolinate Reductase, domain 2"/>
    <property type="match status" value="1"/>
</dbReference>
<dbReference type="PROSITE" id="PS01224">
    <property type="entry name" value="ARGC"/>
    <property type="match status" value="1"/>
</dbReference>
<dbReference type="OrthoDB" id="9801289at2"/>
<dbReference type="GO" id="GO:0005737">
    <property type="term" value="C:cytoplasm"/>
    <property type="evidence" value="ECO:0007669"/>
    <property type="project" value="UniProtKB-SubCell"/>
</dbReference>
<gene>
    <name evidence="5" type="primary">argC</name>
    <name evidence="8" type="ORF">ATK06_1915</name>
</gene>
<comment type="pathway">
    <text evidence="5">Amino-acid biosynthesis; L-arginine biosynthesis; N(2)-acetyl-L-ornithine from L-glutamate: step 3/4.</text>
</comment>
<dbReference type="InterPro" id="IPR000534">
    <property type="entry name" value="Semialdehyde_DH_NAD-bd"/>
</dbReference>
<dbReference type="GO" id="GO:0003942">
    <property type="term" value="F:N-acetyl-gamma-glutamyl-phosphate reductase activity"/>
    <property type="evidence" value="ECO:0007669"/>
    <property type="project" value="UniProtKB-UniRule"/>
</dbReference>
<dbReference type="GO" id="GO:0006526">
    <property type="term" value="P:L-arginine biosynthetic process"/>
    <property type="evidence" value="ECO:0007669"/>
    <property type="project" value="UniProtKB-UniRule"/>
</dbReference>
<evidence type="ECO:0000256" key="5">
    <source>
        <dbReference type="HAMAP-Rule" id="MF_00150"/>
    </source>
</evidence>
<dbReference type="SMART" id="SM00859">
    <property type="entry name" value="Semialdhyde_dh"/>
    <property type="match status" value="1"/>
</dbReference>
<dbReference type="Pfam" id="PF01118">
    <property type="entry name" value="Semialdhyde_dh"/>
    <property type="match status" value="1"/>
</dbReference>
<dbReference type="SUPFAM" id="SSF51735">
    <property type="entry name" value="NAD(P)-binding Rossmann-fold domains"/>
    <property type="match status" value="1"/>
</dbReference>
<keyword evidence="2 5" id="KW-0028">Amino-acid biosynthesis</keyword>
<dbReference type="STRING" id="1724.GCA_001044175_00163"/>
<evidence type="ECO:0000313" key="8">
    <source>
        <dbReference type="EMBL" id="PFG28791.1"/>
    </source>
</evidence>
<dbReference type="RefSeq" id="WP_048381311.1">
    <property type="nucleotide sequence ID" value="NZ_LDYE01000010.1"/>
</dbReference>
<evidence type="ECO:0000313" key="9">
    <source>
        <dbReference type="Proteomes" id="UP000221653"/>
    </source>
</evidence>
<dbReference type="EC" id="1.2.1.38" evidence="5"/>
<evidence type="ECO:0000256" key="3">
    <source>
        <dbReference type="ARBA" id="ARBA00022857"/>
    </source>
</evidence>
<keyword evidence="4 5" id="KW-0560">Oxidoreductase</keyword>
<dbReference type="Gene3D" id="3.40.50.720">
    <property type="entry name" value="NAD(P)-binding Rossmann-like Domain"/>
    <property type="match status" value="1"/>
</dbReference>
<accession>A0A2A9DQX8</accession>
<dbReference type="EMBL" id="PDJF01000001">
    <property type="protein sequence ID" value="PFG28791.1"/>
    <property type="molecule type" value="Genomic_DNA"/>
</dbReference>
<dbReference type="HAMAP" id="MF_00150">
    <property type="entry name" value="ArgC_type1"/>
    <property type="match status" value="1"/>
</dbReference>
<protein>
    <recommendedName>
        <fullName evidence="5">N-acetyl-gamma-glutamyl-phosphate reductase</fullName>
        <shortName evidence="5">AGPR</shortName>
        <ecNumber evidence="5">1.2.1.38</ecNumber>
    </recommendedName>
    <alternativeName>
        <fullName evidence="5">N-acetyl-glutamate semialdehyde dehydrogenase</fullName>
        <shortName evidence="5">NAGSA dehydrogenase</shortName>
    </alternativeName>
</protein>
<dbReference type="SUPFAM" id="SSF55347">
    <property type="entry name" value="Glyceraldehyde-3-phosphate dehydrogenase-like, C-terminal domain"/>
    <property type="match status" value="1"/>
</dbReference>
<dbReference type="CDD" id="cd23934">
    <property type="entry name" value="AGPR_1_C"/>
    <property type="match status" value="1"/>
</dbReference>
<evidence type="ECO:0000256" key="4">
    <source>
        <dbReference type="ARBA" id="ARBA00023002"/>
    </source>
</evidence>
<comment type="subcellular location">
    <subcellularLocation>
        <location evidence="5">Cytoplasm</location>
    </subcellularLocation>
</comment>
<dbReference type="PANTHER" id="PTHR32338">
    <property type="entry name" value="N-ACETYL-GAMMA-GLUTAMYL-PHOSPHATE REDUCTASE, CHLOROPLASTIC-RELATED-RELATED"/>
    <property type="match status" value="1"/>
</dbReference>
<dbReference type="NCBIfam" id="TIGR01850">
    <property type="entry name" value="argC"/>
    <property type="match status" value="1"/>
</dbReference>
<reference evidence="8 9" key="1">
    <citation type="submission" date="2017-10" db="EMBL/GenBank/DDBJ databases">
        <title>Sequencing the genomes of 1000 actinobacteria strains.</title>
        <authorList>
            <person name="Klenk H.-P."/>
        </authorList>
    </citation>
    <scope>NUCLEOTIDE SEQUENCE [LARGE SCALE GENOMIC DNA]</scope>
    <source>
        <strain evidence="8 9">DSM 20688</strain>
    </source>
</reference>
<comment type="catalytic activity">
    <reaction evidence="5">
        <text>N-acetyl-L-glutamate 5-semialdehyde + phosphate + NADP(+) = N-acetyl-L-glutamyl 5-phosphate + NADPH + H(+)</text>
        <dbReference type="Rhea" id="RHEA:21588"/>
        <dbReference type="ChEBI" id="CHEBI:15378"/>
        <dbReference type="ChEBI" id="CHEBI:29123"/>
        <dbReference type="ChEBI" id="CHEBI:43474"/>
        <dbReference type="ChEBI" id="CHEBI:57783"/>
        <dbReference type="ChEBI" id="CHEBI:57936"/>
        <dbReference type="ChEBI" id="CHEBI:58349"/>
        <dbReference type="EC" id="1.2.1.38"/>
    </reaction>
</comment>
<keyword evidence="3 5" id="KW-0521">NADP</keyword>
<comment type="caution">
    <text evidence="8">The sequence shown here is derived from an EMBL/GenBank/DDBJ whole genome shotgun (WGS) entry which is preliminary data.</text>
</comment>
<dbReference type="InterPro" id="IPR000706">
    <property type="entry name" value="AGPR_type-1"/>
</dbReference>